<dbReference type="EnsemblFungi" id="MAPG_10237T0">
    <property type="protein sequence ID" value="MAPG_10237T0"/>
    <property type="gene ID" value="MAPG_10237"/>
</dbReference>
<sequence>MTSGVGPCADAHGSGGLRVRYRPTAAATPARGMVAVLSVFFFPFLNQNPSPPSPRPLACWTTGRQCSLTFKAYHFGNVKCGVLPAEGVLGITAARRKHFVEEATRSPGLNSYTFLPTLTTSPATSSPVFPVMLKNSPTFQSLGFEPLTTTLIRTWSSLDSGTGELAGFIGCHECYMLPRTKHLFHHSRAEHDVCEIRELPPPRHSLQRAVDLDSRADLRFWCSQDAATTVCQQAQSSVAPIVLSTLRPHHAGFCDGIGLTHGWNRTQSAKYCLQSH</sequence>
<dbReference type="Proteomes" id="UP000011715">
    <property type="component" value="Unassembled WGS sequence"/>
</dbReference>
<dbReference type="EMBL" id="ADBL01002634">
    <property type="status" value="NOT_ANNOTATED_CDS"/>
    <property type="molecule type" value="Genomic_DNA"/>
</dbReference>
<protein>
    <submittedName>
        <fullName evidence="1 2">Uncharacterized protein</fullName>
    </submittedName>
</protein>
<reference evidence="1" key="3">
    <citation type="submission" date="2011-03" db="EMBL/GenBank/DDBJ databases">
        <title>Annotation of Magnaporthe poae ATCC 64411.</title>
        <authorList>
            <person name="Ma L.-J."/>
            <person name="Dead R."/>
            <person name="Young S.K."/>
            <person name="Zeng Q."/>
            <person name="Gargeya S."/>
            <person name="Fitzgerald M."/>
            <person name="Haas B."/>
            <person name="Abouelleil A."/>
            <person name="Alvarado L."/>
            <person name="Arachchi H.M."/>
            <person name="Berlin A."/>
            <person name="Brown A."/>
            <person name="Chapman S.B."/>
            <person name="Chen Z."/>
            <person name="Dunbar C."/>
            <person name="Freedman E."/>
            <person name="Gearin G."/>
            <person name="Gellesch M."/>
            <person name="Goldberg J."/>
            <person name="Griggs A."/>
            <person name="Gujja S."/>
            <person name="Heiman D."/>
            <person name="Howarth C."/>
            <person name="Larson L."/>
            <person name="Lui A."/>
            <person name="MacDonald P.J.P."/>
            <person name="Mehta T."/>
            <person name="Montmayeur A."/>
            <person name="Murphy C."/>
            <person name="Neiman D."/>
            <person name="Pearson M."/>
            <person name="Priest M."/>
            <person name="Roberts A."/>
            <person name="Saif S."/>
            <person name="Shea T."/>
            <person name="Shenoy N."/>
            <person name="Sisk P."/>
            <person name="Stolte C."/>
            <person name="Sykes S."/>
            <person name="Yandava C."/>
            <person name="Wortman J."/>
            <person name="Nusbaum C."/>
            <person name="Birren B."/>
        </authorList>
    </citation>
    <scope>NUCLEOTIDE SEQUENCE</scope>
    <source>
        <strain evidence="1">ATCC 64411</strain>
    </source>
</reference>
<keyword evidence="3" id="KW-1185">Reference proteome</keyword>
<reference evidence="2" key="4">
    <citation type="journal article" date="2015" name="G3 (Bethesda)">
        <title>Genome sequences of three phytopathogenic species of the Magnaporthaceae family of fungi.</title>
        <authorList>
            <person name="Okagaki L.H."/>
            <person name="Nunes C.C."/>
            <person name="Sailsbery J."/>
            <person name="Clay B."/>
            <person name="Brown D."/>
            <person name="John T."/>
            <person name="Oh Y."/>
            <person name="Young N."/>
            <person name="Fitzgerald M."/>
            <person name="Haas B.J."/>
            <person name="Zeng Q."/>
            <person name="Young S."/>
            <person name="Adiconis X."/>
            <person name="Fan L."/>
            <person name="Levin J.Z."/>
            <person name="Mitchell T.K."/>
            <person name="Okubara P.A."/>
            <person name="Farman M.L."/>
            <person name="Kohn L.M."/>
            <person name="Birren B."/>
            <person name="Ma L.-J."/>
            <person name="Dean R.A."/>
        </authorList>
    </citation>
    <scope>NUCLEOTIDE SEQUENCE</scope>
    <source>
        <strain evidence="2">ATCC 64411 / 73-15</strain>
    </source>
</reference>
<evidence type="ECO:0000313" key="3">
    <source>
        <dbReference type="Proteomes" id="UP000011715"/>
    </source>
</evidence>
<proteinExistence type="predicted"/>
<gene>
    <name evidence="1" type="ORF">MAPG_10237</name>
</gene>
<accession>A0A0C4EC24</accession>
<dbReference type="EMBL" id="GL876977">
    <property type="protein sequence ID" value="KLU91720.1"/>
    <property type="molecule type" value="Genomic_DNA"/>
</dbReference>
<reference evidence="1" key="2">
    <citation type="submission" date="2010-05" db="EMBL/GenBank/DDBJ databases">
        <title>The Genome Sequence of Magnaporthe poae strain ATCC 64411.</title>
        <authorList>
            <consortium name="The Broad Institute Genome Sequencing Platform"/>
            <consortium name="Broad Institute Genome Sequencing Center for Infectious Disease"/>
            <person name="Ma L.-J."/>
            <person name="Dead R."/>
            <person name="Young S."/>
            <person name="Zeng Q."/>
            <person name="Koehrsen M."/>
            <person name="Alvarado L."/>
            <person name="Berlin A."/>
            <person name="Chapman S.B."/>
            <person name="Chen Z."/>
            <person name="Freedman E."/>
            <person name="Gellesch M."/>
            <person name="Goldberg J."/>
            <person name="Griggs A."/>
            <person name="Gujja S."/>
            <person name="Heilman E.R."/>
            <person name="Heiman D."/>
            <person name="Hepburn T."/>
            <person name="Howarth C."/>
            <person name="Jen D."/>
            <person name="Larson L."/>
            <person name="Mehta T."/>
            <person name="Neiman D."/>
            <person name="Pearson M."/>
            <person name="Roberts A."/>
            <person name="Saif S."/>
            <person name="Shea T."/>
            <person name="Shenoy N."/>
            <person name="Sisk P."/>
            <person name="Stolte C."/>
            <person name="Sykes S."/>
            <person name="Walk T."/>
            <person name="White J."/>
            <person name="Yandava C."/>
            <person name="Haas B."/>
            <person name="Nusbaum C."/>
            <person name="Birren B."/>
        </authorList>
    </citation>
    <scope>NUCLEOTIDE SEQUENCE</scope>
    <source>
        <strain evidence="1">ATCC 64411</strain>
    </source>
</reference>
<evidence type="ECO:0000313" key="1">
    <source>
        <dbReference type="EMBL" id="KLU91720.1"/>
    </source>
</evidence>
<reference evidence="3" key="1">
    <citation type="submission" date="2010-05" db="EMBL/GenBank/DDBJ databases">
        <title>The genome sequence of Magnaporthe poae strain ATCC 64411.</title>
        <authorList>
            <person name="Ma L.-J."/>
            <person name="Dead R."/>
            <person name="Young S."/>
            <person name="Zeng Q."/>
            <person name="Koehrsen M."/>
            <person name="Alvarado L."/>
            <person name="Berlin A."/>
            <person name="Chapman S.B."/>
            <person name="Chen Z."/>
            <person name="Freedman E."/>
            <person name="Gellesch M."/>
            <person name="Goldberg J."/>
            <person name="Griggs A."/>
            <person name="Gujja S."/>
            <person name="Heilman E.R."/>
            <person name="Heiman D."/>
            <person name="Hepburn T."/>
            <person name="Howarth C."/>
            <person name="Jen D."/>
            <person name="Larson L."/>
            <person name="Mehta T."/>
            <person name="Neiman D."/>
            <person name="Pearson M."/>
            <person name="Roberts A."/>
            <person name="Saif S."/>
            <person name="Shea T."/>
            <person name="Shenoy N."/>
            <person name="Sisk P."/>
            <person name="Stolte C."/>
            <person name="Sykes S."/>
            <person name="Walk T."/>
            <person name="White J."/>
            <person name="Yandava C."/>
            <person name="Haas B."/>
            <person name="Nusbaum C."/>
            <person name="Birren B."/>
        </authorList>
    </citation>
    <scope>NUCLEOTIDE SEQUENCE [LARGE SCALE GENOMIC DNA]</scope>
    <source>
        <strain evidence="3">ATCC 64411 / 73-15</strain>
    </source>
</reference>
<dbReference type="VEuPathDB" id="FungiDB:MAPG_10237"/>
<dbReference type="AlphaFoldDB" id="A0A0C4EC24"/>
<evidence type="ECO:0000313" key="2">
    <source>
        <dbReference type="EnsemblFungi" id="MAPG_10237T0"/>
    </source>
</evidence>
<reference evidence="2" key="5">
    <citation type="submission" date="2015-06" db="UniProtKB">
        <authorList>
            <consortium name="EnsemblFungi"/>
        </authorList>
    </citation>
    <scope>IDENTIFICATION</scope>
    <source>
        <strain evidence="2">ATCC 64411</strain>
    </source>
</reference>
<name>A0A0C4EC24_MAGP6</name>
<organism evidence="2 3">
    <name type="scientific">Magnaporthiopsis poae (strain ATCC 64411 / 73-15)</name>
    <name type="common">Kentucky bluegrass fungus</name>
    <name type="synonym">Magnaporthe poae</name>
    <dbReference type="NCBI Taxonomy" id="644358"/>
    <lineage>
        <taxon>Eukaryota</taxon>
        <taxon>Fungi</taxon>
        <taxon>Dikarya</taxon>
        <taxon>Ascomycota</taxon>
        <taxon>Pezizomycotina</taxon>
        <taxon>Sordariomycetes</taxon>
        <taxon>Sordariomycetidae</taxon>
        <taxon>Magnaporthales</taxon>
        <taxon>Magnaporthaceae</taxon>
        <taxon>Magnaporthiopsis</taxon>
    </lineage>
</organism>